<dbReference type="EMBL" id="LDAU01000214">
    <property type="protein sequence ID" value="KRW99355.1"/>
    <property type="molecule type" value="Genomic_DNA"/>
</dbReference>
<accession>A0A0V0QB18</accession>
<evidence type="ECO:0000259" key="5">
    <source>
        <dbReference type="PROSITE" id="PS50303"/>
    </source>
</evidence>
<reference evidence="6 7" key="1">
    <citation type="journal article" date="2015" name="Sci. Rep.">
        <title>Genome of the facultative scuticociliatosis pathogen Pseudocohnilembus persalinus provides insight into its virulence through horizontal gene transfer.</title>
        <authorList>
            <person name="Xiong J."/>
            <person name="Wang G."/>
            <person name="Cheng J."/>
            <person name="Tian M."/>
            <person name="Pan X."/>
            <person name="Warren A."/>
            <person name="Jiang C."/>
            <person name="Yuan D."/>
            <person name="Miao W."/>
        </authorList>
    </citation>
    <scope>NUCLEOTIDE SEQUENCE [LARGE SCALE GENOMIC DNA]</scope>
    <source>
        <strain evidence="6">36N120E</strain>
    </source>
</reference>
<dbReference type="InterPro" id="IPR011989">
    <property type="entry name" value="ARM-like"/>
</dbReference>
<evidence type="ECO:0000256" key="1">
    <source>
        <dbReference type="ARBA" id="ARBA00022737"/>
    </source>
</evidence>
<protein>
    <submittedName>
        <fullName evidence="6">Armadillo-type fold</fullName>
    </submittedName>
</protein>
<dbReference type="Proteomes" id="UP000054937">
    <property type="component" value="Unassembled WGS sequence"/>
</dbReference>
<dbReference type="InterPro" id="IPR033133">
    <property type="entry name" value="PUM-HD"/>
</dbReference>
<feature type="region of interest" description="Disordered" evidence="4">
    <location>
        <begin position="1"/>
        <end position="66"/>
    </location>
</feature>
<dbReference type="SMART" id="SM00025">
    <property type="entry name" value="Pumilio"/>
    <property type="match status" value="5"/>
</dbReference>
<feature type="compositionally biased region" description="Polar residues" evidence="4">
    <location>
        <begin position="134"/>
        <end position="146"/>
    </location>
</feature>
<keyword evidence="1" id="KW-0677">Repeat</keyword>
<organism evidence="6 7">
    <name type="scientific">Pseudocohnilembus persalinus</name>
    <name type="common">Ciliate</name>
    <dbReference type="NCBI Taxonomy" id="266149"/>
    <lineage>
        <taxon>Eukaryota</taxon>
        <taxon>Sar</taxon>
        <taxon>Alveolata</taxon>
        <taxon>Ciliophora</taxon>
        <taxon>Intramacronucleata</taxon>
        <taxon>Oligohymenophorea</taxon>
        <taxon>Scuticociliatia</taxon>
        <taxon>Philasterida</taxon>
        <taxon>Pseudocohnilembidae</taxon>
        <taxon>Pseudocohnilembus</taxon>
    </lineage>
</organism>
<feature type="coiled-coil region" evidence="3">
    <location>
        <begin position="656"/>
        <end position="687"/>
    </location>
</feature>
<evidence type="ECO:0000313" key="6">
    <source>
        <dbReference type="EMBL" id="KRW99355.1"/>
    </source>
</evidence>
<dbReference type="Gene3D" id="1.25.10.10">
    <property type="entry name" value="Leucine-rich Repeat Variant"/>
    <property type="match status" value="1"/>
</dbReference>
<dbReference type="GO" id="GO:0005737">
    <property type="term" value="C:cytoplasm"/>
    <property type="evidence" value="ECO:0007669"/>
    <property type="project" value="TreeGrafter"/>
</dbReference>
<comment type="caution">
    <text evidence="6">The sequence shown here is derived from an EMBL/GenBank/DDBJ whole genome shotgun (WGS) entry which is preliminary data.</text>
</comment>
<gene>
    <name evidence="6" type="ORF">PPERSA_02467</name>
</gene>
<dbReference type="PROSITE" id="PS50302">
    <property type="entry name" value="PUM"/>
    <property type="match status" value="1"/>
</dbReference>
<proteinExistence type="predicted"/>
<dbReference type="InterPro" id="IPR001313">
    <property type="entry name" value="Pumilio_RNA-bd_rpt"/>
</dbReference>
<keyword evidence="3" id="KW-0175">Coiled coil</keyword>
<feature type="region of interest" description="Disordered" evidence="4">
    <location>
        <begin position="127"/>
        <end position="146"/>
    </location>
</feature>
<feature type="domain" description="PUM-HD" evidence="5">
    <location>
        <begin position="153"/>
        <end position="483"/>
    </location>
</feature>
<evidence type="ECO:0000256" key="2">
    <source>
        <dbReference type="PROSITE-ProRule" id="PRU00317"/>
    </source>
</evidence>
<dbReference type="GO" id="GO:0010608">
    <property type="term" value="P:post-transcriptional regulation of gene expression"/>
    <property type="evidence" value="ECO:0007669"/>
    <property type="project" value="TreeGrafter"/>
</dbReference>
<feature type="repeat" description="Pumilio" evidence="2">
    <location>
        <begin position="341"/>
        <end position="380"/>
    </location>
</feature>
<dbReference type="Pfam" id="PF00806">
    <property type="entry name" value="PUF"/>
    <property type="match status" value="4"/>
</dbReference>
<feature type="region of interest" description="Disordered" evidence="4">
    <location>
        <begin position="420"/>
        <end position="448"/>
    </location>
</feature>
<dbReference type="OrthoDB" id="668540at2759"/>
<dbReference type="InterPro" id="IPR016024">
    <property type="entry name" value="ARM-type_fold"/>
</dbReference>
<dbReference type="InParanoid" id="A0A0V0QB18"/>
<feature type="compositionally biased region" description="Polar residues" evidence="4">
    <location>
        <begin position="420"/>
        <end position="437"/>
    </location>
</feature>
<dbReference type="AlphaFoldDB" id="A0A0V0QB18"/>
<name>A0A0V0QB18_PSEPJ</name>
<dbReference type="SUPFAM" id="SSF48371">
    <property type="entry name" value="ARM repeat"/>
    <property type="match status" value="1"/>
</dbReference>
<dbReference type="PROSITE" id="PS50303">
    <property type="entry name" value="PUM_HD"/>
    <property type="match status" value="1"/>
</dbReference>
<evidence type="ECO:0000256" key="3">
    <source>
        <dbReference type="SAM" id="Coils"/>
    </source>
</evidence>
<dbReference type="GO" id="GO:0003729">
    <property type="term" value="F:mRNA binding"/>
    <property type="evidence" value="ECO:0007669"/>
    <property type="project" value="TreeGrafter"/>
</dbReference>
<keyword evidence="7" id="KW-1185">Reference proteome</keyword>
<evidence type="ECO:0000256" key="4">
    <source>
        <dbReference type="SAM" id="MobiDB-lite"/>
    </source>
</evidence>
<dbReference type="PANTHER" id="PTHR12537:SF12">
    <property type="entry name" value="MATERNAL PROTEIN PUMILIO"/>
    <property type="match status" value="1"/>
</dbReference>
<feature type="compositionally biased region" description="Polar residues" evidence="4">
    <location>
        <begin position="31"/>
        <end position="41"/>
    </location>
</feature>
<sequence>MIPPKKTHIQEQKQPQENFLKNKNDNRKKSTTQQNDNSIFEKNQRKKSDPGFHNPGDTTPQSLQDIDSCKSHLKKYDKRKFQMSLIPAPPLERCIRYAEKPLKSNYNEKLISIQNDQKYLKQENLRYKKKESQDNQQTKQNPKTYLSNQERINLSKAIQEKYKDNSIKNLTFEQEIKDNIVNFSQDKYFYFVINLILDEGNIGHKQWIFELIYNSRHQIIVDSFGYRIFTKCIEISQTESYKDYRKFVEFILNEQEHKITQIFFDKYANYVVQRCQEIFEDQYLEALLILVQKQLLKPEKQYKLTQNQFENSDLCSDQYGCLIVQKIIEINNQKKSPKIAQVIVQTLELSKQKFSNYIIQQIIEKGSAEYKDIVHKKIVENFIDLSFDKYGSNVTERTVIFSNESQRVQIWSILEKNNNELPSQQSNKGFNSPKQEQNNTNNNLNPFQESTVMKNSSKSFLQNSQHIRKEEYQNLIQESQVIDQHDLSLKIQKLRYIQCENENHSGNVLNQICIDKKCHNYFQLVCIDCIEDQKLHKHRNNFRGLKKFCENLADNIDELQKGLHQKNQNNQSWYFETAEILQEISEQCKEIRKNLLLTYKDIINGQPYQEIKKSKELMFQILNDKSANNLQQTLFDLNEQLQLNGEQAFIKKSQNSTQIQKNVENYQENIKNNLKQLQEKANIFLRQSHSIEYKPLLWTFQKQNNQQSQAIKEIQNGTEFEGTKKLNQFLYSTQFFDKGTHGLTTEINKNSDILNLKQTPYSCIFCKDLKNQMIAQPSQFCIGDAIQPGQKITVIMDVKTNTFDITLDDSKISYKVQNFYIKGKNMGFFIAWSNSNSKIALLESF</sequence>
<feature type="compositionally biased region" description="Polar residues" evidence="4">
    <location>
        <begin position="56"/>
        <end position="65"/>
    </location>
</feature>
<dbReference type="PANTHER" id="PTHR12537">
    <property type="entry name" value="RNA BINDING PROTEIN PUMILIO-RELATED"/>
    <property type="match status" value="1"/>
</dbReference>
<evidence type="ECO:0000313" key="7">
    <source>
        <dbReference type="Proteomes" id="UP000054937"/>
    </source>
</evidence>